<evidence type="ECO:0000256" key="5">
    <source>
        <dbReference type="PIRNR" id="PIRNR038471"/>
    </source>
</evidence>
<keyword evidence="3 5" id="KW-0133">Cell shape</keyword>
<keyword evidence="8" id="KW-1185">Reference proteome</keyword>
<dbReference type="InterPro" id="IPR042177">
    <property type="entry name" value="Cell/Rod_1"/>
</dbReference>
<dbReference type="GO" id="GO:0008360">
    <property type="term" value="P:regulation of cell shape"/>
    <property type="evidence" value="ECO:0007669"/>
    <property type="project" value="UniProtKB-KW"/>
</dbReference>
<dbReference type="Gene3D" id="2.40.10.340">
    <property type="entry name" value="Rod shape-determining protein MreC, domain 1"/>
    <property type="match status" value="1"/>
</dbReference>
<dbReference type="PANTHER" id="PTHR34138">
    <property type="entry name" value="CELL SHAPE-DETERMINING PROTEIN MREC"/>
    <property type="match status" value="1"/>
</dbReference>
<dbReference type="EMBL" id="AAEW02000040">
    <property type="protein sequence ID" value="EAT14230.1"/>
    <property type="molecule type" value="Genomic_DNA"/>
</dbReference>
<proteinExistence type="inferred from homology"/>
<evidence type="ECO:0000313" key="8">
    <source>
        <dbReference type="Proteomes" id="UP000005695"/>
    </source>
</evidence>
<dbReference type="NCBIfam" id="TIGR00219">
    <property type="entry name" value="mreC"/>
    <property type="match status" value="1"/>
</dbReference>
<comment type="function">
    <text evidence="5">Involved in formation and maintenance of cell shape.</text>
</comment>
<dbReference type="OrthoDB" id="9808025at2"/>
<dbReference type="PANTHER" id="PTHR34138:SF1">
    <property type="entry name" value="CELL SHAPE-DETERMINING PROTEIN MREC"/>
    <property type="match status" value="1"/>
</dbReference>
<dbReference type="Pfam" id="PF04085">
    <property type="entry name" value="MreC"/>
    <property type="match status" value="1"/>
</dbReference>
<name>Q1JVG7_DESA6</name>
<reference evidence="7" key="2">
    <citation type="submission" date="2006-05" db="EMBL/GenBank/DDBJ databases">
        <title>Sequencing of the draft genome and assembly of Desulfuromonas acetoxidans DSM 684.</title>
        <authorList>
            <consortium name="US DOE Joint Genome Institute (JGI-PGF)"/>
            <person name="Copeland A."/>
            <person name="Lucas S."/>
            <person name="Lapidus A."/>
            <person name="Barry K."/>
            <person name="Detter J.C."/>
            <person name="Glavina del Rio T."/>
            <person name="Hammon N."/>
            <person name="Israni S."/>
            <person name="Dalin E."/>
            <person name="Tice H."/>
            <person name="Bruce D."/>
            <person name="Pitluck S."/>
            <person name="Richardson P."/>
        </authorList>
    </citation>
    <scope>NUCLEOTIDE SEQUENCE [LARGE SCALE GENOMIC DNA]</scope>
    <source>
        <strain evidence="7">DSM 684</strain>
    </source>
</reference>
<feature type="domain" description="Rod shape-determining protein MreC beta-barrel core" evidence="6">
    <location>
        <begin position="123"/>
        <end position="267"/>
    </location>
</feature>
<dbReference type="Proteomes" id="UP000005695">
    <property type="component" value="Unassembled WGS sequence"/>
</dbReference>
<reference evidence="7" key="1">
    <citation type="submission" date="2006-05" db="EMBL/GenBank/DDBJ databases">
        <title>Annotation of the draft genome assembly of Desulfuromonas acetoxidans DSM 684.</title>
        <authorList>
            <consortium name="US DOE Joint Genome Institute (JGI-ORNL)"/>
            <person name="Larimer F."/>
            <person name="Land M."/>
            <person name="Hauser L."/>
        </authorList>
    </citation>
    <scope>NUCLEOTIDE SEQUENCE [LARGE SCALE GENOMIC DNA]</scope>
    <source>
        <strain evidence="7">DSM 684</strain>
    </source>
</reference>
<dbReference type="AlphaFoldDB" id="Q1JVG7"/>
<comment type="similarity">
    <text evidence="1 5">Belongs to the MreC family.</text>
</comment>
<evidence type="ECO:0000256" key="2">
    <source>
        <dbReference type="ARBA" id="ARBA00013855"/>
    </source>
</evidence>
<dbReference type="InterPro" id="IPR042175">
    <property type="entry name" value="Cell/Rod_MreC_2"/>
</dbReference>
<sequence>MRDFLKRYQTALLFCLLLLCALLLYSNSLRQREHTSLFEKAILQLASPFYRAIDAVSRDTAALWNNYIDLIHVREENIALKEQLRQEQGHLAHLREIELENQRLKQLLGFLENTELPAIPARVIAVDASSWFRTITIDKGTDNGLDEGMPVVVAEGIVGRTIKCAAHTSRVLLVIDASSEVAVLVQHNRTRGIARGQGAQLTLEYALRSHDVALGDTVVTSGTGGVFPKGLPVGTISNIVKHDYGLFQTLELTPSVDFARLEDVLILTGETP</sequence>
<accession>Q1JVG7</accession>
<dbReference type="RefSeq" id="WP_006003203.1">
    <property type="nucleotide sequence ID" value="NZ_AAEW02000040.1"/>
</dbReference>
<organism evidence="7 8">
    <name type="scientific">Desulfuromonas acetoxidans (strain DSM 684 / 11070)</name>
    <dbReference type="NCBI Taxonomy" id="281689"/>
    <lineage>
        <taxon>Bacteria</taxon>
        <taxon>Pseudomonadati</taxon>
        <taxon>Thermodesulfobacteriota</taxon>
        <taxon>Desulfuromonadia</taxon>
        <taxon>Desulfuromonadales</taxon>
        <taxon>Desulfuromonadaceae</taxon>
        <taxon>Desulfuromonas</taxon>
    </lineage>
</organism>
<dbReference type="GO" id="GO:0005886">
    <property type="term" value="C:plasma membrane"/>
    <property type="evidence" value="ECO:0007669"/>
    <property type="project" value="TreeGrafter"/>
</dbReference>
<comment type="caution">
    <text evidence="7">The sequence shown here is derived from an EMBL/GenBank/DDBJ whole genome shotgun (WGS) entry which is preliminary data.</text>
</comment>
<evidence type="ECO:0000256" key="3">
    <source>
        <dbReference type="ARBA" id="ARBA00022960"/>
    </source>
</evidence>
<evidence type="ECO:0000256" key="4">
    <source>
        <dbReference type="ARBA" id="ARBA00032089"/>
    </source>
</evidence>
<evidence type="ECO:0000259" key="6">
    <source>
        <dbReference type="Pfam" id="PF04085"/>
    </source>
</evidence>
<dbReference type="InterPro" id="IPR007221">
    <property type="entry name" value="MreC"/>
</dbReference>
<protein>
    <recommendedName>
        <fullName evidence="2 5">Cell shape-determining protein MreC</fullName>
    </recommendedName>
    <alternativeName>
        <fullName evidence="4 5">Cell shape protein MreC</fullName>
    </alternativeName>
</protein>
<evidence type="ECO:0000313" key="7">
    <source>
        <dbReference type="EMBL" id="EAT14230.1"/>
    </source>
</evidence>
<evidence type="ECO:0000256" key="1">
    <source>
        <dbReference type="ARBA" id="ARBA00009369"/>
    </source>
</evidence>
<dbReference type="InterPro" id="IPR055342">
    <property type="entry name" value="MreC_beta-barrel_core"/>
</dbReference>
<dbReference type="PIRSF" id="PIRSF038471">
    <property type="entry name" value="MreC"/>
    <property type="match status" value="1"/>
</dbReference>
<gene>
    <name evidence="7" type="ORF">Dace_0067</name>
</gene>
<dbReference type="Gene3D" id="2.40.10.350">
    <property type="entry name" value="Rod shape-determining protein MreC, domain 2"/>
    <property type="match status" value="1"/>
</dbReference>